<dbReference type="InterPro" id="IPR014985">
    <property type="entry name" value="WbqC"/>
</dbReference>
<organism evidence="1 2">
    <name type="scientific">Berkelbacteria bacterium GW2011_GWA1_36_9</name>
    <dbReference type="NCBI Taxonomy" id="1618331"/>
    <lineage>
        <taxon>Bacteria</taxon>
        <taxon>Candidatus Berkelbacteria</taxon>
    </lineage>
</organism>
<dbReference type="AlphaFoldDB" id="A0A0G0I255"/>
<accession>A0A0G0I255</accession>
<dbReference type="Pfam" id="PF08889">
    <property type="entry name" value="WbqC"/>
    <property type="match status" value="1"/>
</dbReference>
<dbReference type="Proteomes" id="UP000034508">
    <property type="component" value="Unassembled WGS sequence"/>
</dbReference>
<evidence type="ECO:0008006" key="3">
    <source>
        <dbReference type="Google" id="ProtNLM"/>
    </source>
</evidence>
<proteinExistence type="predicted"/>
<name>A0A0G0I255_9BACT</name>
<sequence length="227" mass="26835">MKACIHQPNYLPYLGIISKIKNCDTFVVYDVAQYVKDRFDNRNLIKTATGTQWLTIPLRDKDSFKKRFYEVKLPENEFWKKDHYKSIEVNYKKSKYFQKYDLPLLKIYAKKYAYFAQFSQDILKFLMESFKIKTKIIKSSDLDLNLREKSTHMIVQILKKIKANEYLAGASGKDYMDEGLLEKSGIKVEYQHFVHPTYEQLFKGPFIKNLASIDLLFNEGPNATKFI</sequence>
<comment type="caution">
    <text evidence="1">The sequence shown here is derived from an EMBL/GenBank/DDBJ whole genome shotgun (WGS) entry which is preliminary data.</text>
</comment>
<reference evidence="1 2" key="1">
    <citation type="journal article" date="2015" name="Nature">
        <title>rRNA introns, odd ribosomes, and small enigmatic genomes across a large radiation of phyla.</title>
        <authorList>
            <person name="Brown C.T."/>
            <person name="Hug L.A."/>
            <person name="Thomas B.C."/>
            <person name="Sharon I."/>
            <person name="Castelle C.J."/>
            <person name="Singh A."/>
            <person name="Wilkins M.J."/>
            <person name="Williams K.H."/>
            <person name="Banfield J.F."/>
        </authorList>
    </citation>
    <scope>NUCLEOTIDE SEQUENCE [LARGE SCALE GENOMIC DNA]</scope>
</reference>
<dbReference type="EMBL" id="LBSM01000005">
    <property type="protein sequence ID" value="KKQ18354.1"/>
    <property type="molecule type" value="Genomic_DNA"/>
</dbReference>
<gene>
    <name evidence="1" type="ORF">US31_C0005G0004</name>
</gene>
<evidence type="ECO:0000313" key="2">
    <source>
        <dbReference type="Proteomes" id="UP000034508"/>
    </source>
</evidence>
<protein>
    <recommendedName>
        <fullName evidence="3">WbqC-like protein family protein</fullName>
    </recommendedName>
</protein>
<dbReference type="PATRIC" id="fig|1618331.3.peg.352"/>
<evidence type="ECO:0000313" key="1">
    <source>
        <dbReference type="EMBL" id="KKQ18354.1"/>
    </source>
</evidence>